<dbReference type="PRINTS" id="PR00463">
    <property type="entry name" value="EP450I"/>
</dbReference>
<gene>
    <name evidence="2" type="ORF">HK105_206074</name>
</gene>
<comment type="caution">
    <text evidence="2">The sequence shown here is derived from an EMBL/GenBank/DDBJ whole genome shotgun (WGS) entry which is preliminary data.</text>
</comment>
<accession>A0ABR4N4R3</accession>
<evidence type="ECO:0000313" key="3">
    <source>
        <dbReference type="Proteomes" id="UP001527925"/>
    </source>
</evidence>
<evidence type="ECO:0000256" key="1">
    <source>
        <dbReference type="SAM" id="Phobius"/>
    </source>
</evidence>
<keyword evidence="3" id="KW-1185">Reference proteome</keyword>
<dbReference type="InterPro" id="IPR001128">
    <property type="entry name" value="Cyt_P450"/>
</dbReference>
<dbReference type="Proteomes" id="UP001527925">
    <property type="component" value="Unassembled WGS sequence"/>
</dbReference>
<organism evidence="2 3">
    <name type="scientific">Polyrhizophydium stewartii</name>
    <dbReference type="NCBI Taxonomy" id="2732419"/>
    <lineage>
        <taxon>Eukaryota</taxon>
        <taxon>Fungi</taxon>
        <taxon>Fungi incertae sedis</taxon>
        <taxon>Chytridiomycota</taxon>
        <taxon>Chytridiomycota incertae sedis</taxon>
        <taxon>Chytridiomycetes</taxon>
        <taxon>Rhizophydiales</taxon>
        <taxon>Rhizophydiales incertae sedis</taxon>
        <taxon>Polyrhizophydium</taxon>
    </lineage>
</organism>
<dbReference type="Gene3D" id="1.10.630.10">
    <property type="entry name" value="Cytochrome P450"/>
    <property type="match status" value="1"/>
</dbReference>
<keyword evidence="1" id="KW-1133">Transmembrane helix</keyword>
<dbReference type="InterPro" id="IPR002401">
    <property type="entry name" value="Cyt_P450_E_grp-I"/>
</dbReference>
<dbReference type="InterPro" id="IPR036396">
    <property type="entry name" value="Cyt_P450_sf"/>
</dbReference>
<dbReference type="PRINTS" id="PR00385">
    <property type="entry name" value="P450"/>
</dbReference>
<feature type="transmembrane region" description="Helical" evidence="1">
    <location>
        <begin position="20"/>
        <end position="40"/>
    </location>
</feature>
<reference evidence="2 3" key="1">
    <citation type="submission" date="2023-09" db="EMBL/GenBank/DDBJ databases">
        <title>Pangenome analysis of Batrachochytrium dendrobatidis and related Chytrids.</title>
        <authorList>
            <person name="Yacoub M.N."/>
            <person name="Stajich J.E."/>
            <person name="James T.Y."/>
        </authorList>
    </citation>
    <scope>NUCLEOTIDE SEQUENCE [LARGE SCALE GENOMIC DNA]</scope>
    <source>
        <strain evidence="2 3">JEL0888</strain>
    </source>
</reference>
<sequence>MISDLVRSLVARVATVGVKADPLSVAIAAVGGLVVALFVVPNLPTKHGIPGPFRLPIAGNALALAKYANTGKSHELFHQYFTKYGAVFSLSAFGVLILAVRDPVLIHRALTDTTSFRRSERAGQRVPDIIGEALFVLPSGEQWKRHRKQLQPAFAPLQLRNAATVIDPVVGKLADYFTDLAAKHDGSATVNIYSEFTALTFDLIGVIGFSFNLDAIKSLHEGTANESFEILEDVPIIFQQRVFRPPSTWEHHGIGLKSPRPLRVRKFLDDLFGRVIEERHAANSRAREPKDPKTMDVLDRLLLGSEELGTFTKNEVIGEMAAFFLAGHETTANTLTLLMMELSRNPEIQERLYTENKTTLASLKEGLTAENLHEFKYLDFVVKESQRLHAVVGRVGRQTTRDIDYNGRIIPAGTNLMLAFNEAHRDPKYWPAPERFNPDRWDGLKPHPGSFVPFGDGPMNCIGQKLALIEIKMTIIRLIERFRIALVPGQDLSYVTTITTGLKHGLRVALTPRI</sequence>
<dbReference type="SUPFAM" id="SSF48264">
    <property type="entry name" value="Cytochrome P450"/>
    <property type="match status" value="1"/>
</dbReference>
<protein>
    <recommendedName>
        <fullName evidence="4">Cytochrome P450</fullName>
    </recommendedName>
</protein>
<dbReference type="PANTHER" id="PTHR24301:SF2">
    <property type="entry name" value="THROMBOXANE-A SYNTHASE"/>
    <property type="match status" value="1"/>
</dbReference>
<dbReference type="PANTHER" id="PTHR24301">
    <property type="entry name" value="THROMBOXANE-A SYNTHASE"/>
    <property type="match status" value="1"/>
</dbReference>
<dbReference type="Pfam" id="PF00067">
    <property type="entry name" value="p450"/>
    <property type="match status" value="1"/>
</dbReference>
<evidence type="ECO:0000313" key="2">
    <source>
        <dbReference type="EMBL" id="KAL2914507.1"/>
    </source>
</evidence>
<evidence type="ECO:0008006" key="4">
    <source>
        <dbReference type="Google" id="ProtNLM"/>
    </source>
</evidence>
<dbReference type="EMBL" id="JADGIZ020000033">
    <property type="protein sequence ID" value="KAL2914507.1"/>
    <property type="molecule type" value="Genomic_DNA"/>
</dbReference>
<proteinExistence type="predicted"/>
<name>A0ABR4N4R3_9FUNG</name>
<keyword evidence="1" id="KW-0812">Transmembrane</keyword>
<keyword evidence="1" id="KW-0472">Membrane</keyword>